<dbReference type="Pfam" id="PF02706">
    <property type="entry name" value="Wzz"/>
    <property type="match status" value="1"/>
</dbReference>
<evidence type="ECO:0000259" key="8">
    <source>
        <dbReference type="Pfam" id="PF01656"/>
    </source>
</evidence>
<name>A0A9D1IV37_9FIRM</name>
<sequence length="472" mass="51739">MERNLEQFDLRSTCVDLLKNIWVILLAVIAAYFGVTGFYQLQYVPEYTSTATLAVTMRGNNGGAYSSLSTTTEMASVFSEVFQSDALRSKIAQEMGVDSIEGEISISLISETNLMVLQVTSNTPRNAYEIILSALNNYDTVSDYLFSNASLDTVSAPNVPYGPSNLMNVSRVRKIGMLAAGAVVAAAIIILSFLRFTVKKKKLASKMLDGRILGCVPYTRKYHTLGELLRRSKKKKGLLITSVTLGIPFIESIKRIATSIERHLRRKNEKVLLVTSTEENEGKSSLAANLALAMAEKGLSVILVDGDLKKPALHKLFHHYHSKSTSVSDCVQKGTALQEALVPVGENLSILYQYEGIANSSAVLSHPGFGEMVQLCKSMADIVILDSTPMDVAADAEILAQYADAAVVAVRQDWAEVGVINDVADAIRQSKVDFVGYVLNAFHQDYPWQTGSSYGYHGYYGQYEHLRKAAEE</sequence>
<dbReference type="AlphaFoldDB" id="A0A9D1IV37"/>
<evidence type="ECO:0000256" key="3">
    <source>
        <dbReference type="ARBA" id="ARBA00022475"/>
    </source>
</evidence>
<dbReference type="InterPro" id="IPR050445">
    <property type="entry name" value="Bact_polysacc_biosynth/exp"/>
</dbReference>
<evidence type="ECO:0000256" key="5">
    <source>
        <dbReference type="ARBA" id="ARBA00022989"/>
    </source>
</evidence>
<keyword evidence="4 7" id="KW-0812">Transmembrane</keyword>
<protein>
    <submittedName>
        <fullName evidence="10">P-loop NTPase</fullName>
    </submittedName>
</protein>
<feature type="transmembrane region" description="Helical" evidence="7">
    <location>
        <begin position="175"/>
        <end position="198"/>
    </location>
</feature>
<keyword evidence="6 7" id="KW-0472">Membrane</keyword>
<dbReference type="InterPro" id="IPR002586">
    <property type="entry name" value="CobQ/CobB/MinD/ParA_Nub-bd_dom"/>
</dbReference>
<keyword evidence="5 7" id="KW-1133">Transmembrane helix</keyword>
<comment type="similarity">
    <text evidence="2">Belongs to the CpsC/CapA family.</text>
</comment>
<dbReference type="GO" id="GO:0004713">
    <property type="term" value="F:protein tyrosine kinase activity"/>
    <property type="evidence" value="ECO:0007669"/>
    <property type="project" value="TreeGrafter"/>
</dbReference>
<evidence type="ECO:0000256" key="4">
    <source>
        <dbReference type="ARBA" id="ARBA00022692"/>
    </source>
</evidence>
<gene>
    <name evidence="10" type="ORF">IAD19_08665</name>
</gene>
<evidence type="ECO:0000256" key="7">
    <source>
        <dbReference type="SAM" id="Phobius"/>
    </source>
</evidence>
<dbReference type="PANTHER" id="PTHR32309">
    <property type="entry name" value="TYROSINE-PROTEIN KINASE"/>
    <property type="match status" value="1"/>
</dbReference>
<dbReference type="Proteomes" id="UP000824082">
    <property type="component" value="Unassembled WGS sequence"/>
</dbReference>
<dbReference type="InterPro" id="IPR027417">
    <property type="entry name" value="P-loop_NTPase"/>
</dbReference>
<evidence type="ECO:0000259" key="9">
    <source>
        <dbReference type="Pfam" id="PF02706"/>
    </source>
</evidence>
<dbReference type="SUPFAM" id="SSF52540">
    <property type="entry name" value="P-loop containing nucleoside triphosphate hydrolases"/>
    <property type="match status" value="1"/>
</dbReference>
<evidence type="ECO:0000313" key="10">
    <source>
        <dbReference type="EMBL" id="HIU42604.1"/>
    </source>
</evidence>
<evidence type="ECO:0000256" key="6">
    <source>
        <dbReference type="ARBA" id="ARBA00023136"/>
    </source>
</evidence>
<evidence type="ECO:0000256" key="2">
    <source>
        <dbReference type="ARBA" id="ARBA00006683"/>
    </source>
</evidence>
<accession>A0A9D1IV37</accession>
<dbReference type="PANTHER" id="PTHR32309:SF31">
    <property type="entry name" value="CAPSULAR EXOPOLYSACCHARIDE FAMILY"/>
    <property type="match status" value="1"/>
</dbReference>
<evidence type="ECO:0000256" key="1">
    <source>
        <dbReference type="ARBA" id="ARBA00004651"/>
    </source>
</evidence>
<dbReference type="Gene3D" id="3.40.50.300">
    <property type="entry name" value="P-loop containing nucleotide triphosphate hydrolases"/>
    <property type="match status" value="1"/>
</dbReference>
<feature type="domain" description="CobQ/CobB/MinD/ParA nucleotide binding" evidence="8">
    <location>
        <begin position="273"/>
        <end position="445"/>
    </location>
</feature>
<organism evidence="10 11">
    <name type="scientific">Candidatus Egerieicola faecale</name>
    <dbReference type="NCBI Taxonomy" id="2840774"/>
    <lineage>
        <taxon>Bacteria</taxon>
        <taxon>Bacillati</taxon>
        <taxon>Bacillota</taxon>
        <taxon>Clostridia</taxon>
        <taxon>Eubacteriales</taxon>
        <taxon>Oscillospiraceae</taxon>
        <taxon>Oscillospiraceae incertae sedis</taxon>
        <taxon>Candidatus Egerieicola</taxon>
    </lineage>
</organism>
<evidence type="ECO:0000313" key="11">
    <source>
        <dbReference type="Proteomes" id="UP000824082"/>
    </source>
</evidence>
<comment type="caution">
    <text evidence="10">The sequence shown here is derived from an EMBL/GenBank/DDBJ whole genome shotgun (WGS) entry which is preliminary data.</text>
</comment>
<comment type="subcellular location">
    <subcellularLocation>
        <location evidence="1">Cell membrane</location>
        <topology evidence="1">Multi-pass membrane protein</topology>
    </subcellularLocation>
</comment>
<dbReference type="EMBL" id="DVMX01000164">
    <property type="protein sequence ID" value="HIU42604.1"/>
    <property type="molecule type" value="Genomic_DNA"/>
</dbReference>
<feature type="transmembrane region" description="Helical" evidence="7">
    <location>
        <begin position="21"/>
        <end position="41"/>
    </location>
</feature>
<proteinExistence type="inferred from homology"/>
<dbReference type="InterPro" id="IPR003856">
    <property type="entry name" value="LPS_length_determ_N"/>
</dbReference>
<dbReference type="Pfam" id="PF01656">
    <property type="entry name" value="CbiA"/>
    <property type="match status" value="1"/>
</dbReference>
<reference evidence="10" key="1">
    <citation type="submission" date="2020-10" db="EMBL/GenBank/DDBJ databases">
        <authorList>
            <person name="Gilroy R."/>
        </authorList>
    </citation>
    <scope>NUCLEOTIDE SEQUENCE</scope>
    <source>
        <strain evidence="10">4509</strain>
    </source>
</reference>
<feature type="domain" description="Polysaccharide chain length determinant N-terminal" evidence="9">
    <location>
        <begin position="6"/>
        <end position="94"/>
    </location>
</feature>
<reference evidence="10" key="2">
    <citation type="journal article" date="2021" name="PeerJ">
        <title>Extensive microbial diversity within the chicken gut microbiome revealed by metagenomics and culture.</title>
        <authorList>
            <person name="Gilroy R."/>
            <person name="Ravi A."/>
            <person name="Getino M."/>
            <person name="Pursley I."/>
            <person name="Horton D.L."/>
            <person name="Alikhan N.F."/>
            <person name="Baker D."/>
            <person name="Gharbi K."/>
            <person name="Hall N."/>
            <person name="Watson M."/>
            <person name="Adriaenssens E.M."/>
            <person name="Foster-Nyarko E."/>
            <person name="Jarju S."/>
            <person name="Secka A."/>
            <person name="Antonio M."/>
            <person name="Oren A."/>
            <person name="Chaudhuri R.R."/>
            <person name="La Ragione R."/>
            <person name="Hildebrand F."/>
            <person name="Pallen M.J."/>
        </authorList>
    </citation>
    <scope>NUCLEOTIDE SEQUENCE</scope>
    <source>
        <strain evidence="10">4509</strain>
    </source>
</reference>
<dbReference type="GO" id="GO:0005886">
    <property type="term" value="C:plasma membrane"/>
    <property type="evidence" value="ECO:0007669"/>
    <property type="project" value="UniProtKB-SubCell"/>
</dbReference>
<keyword evidence="3" id="KW-1003">Cell membrane</keyword>